<protein>
    <recommendedName>
        <fullName evidence="2">Peptidase C51 domain-containing protein</fullName>
    </recommendedName>
</protein>
<dbReference type="PROSITE" id="PS50911">
    <property type="entry name" value="CHAP"/>
    <property type="match status" value="1"/>
</dbReference>
<keyword evidence="1" id="KW-1133">Transmembrane helix</keyword>
<sequence length="232" mass="25943">MKCLVSMRKFVVVSSSGSWCGDMTQRAFLWIVPVIFMTISLSAIRQAMAHSVAGRAARARSAINHRYRRIATDFDRVSYLWCVPYARKLSHIALHGDAFLWWAEADGRYARGNHPRVGSLLAFRSIPRMPLGHLAVVVKVIDSREVLVNEANWVPDTVTRNVPVIDVSPDNTWSEVRQSTGGDSFGLTYPTYGFIYDRTPQTTIAGRTPDAEVAEAPATPRLRTNAPNRNLK</sequence>
<keyword evidence="4" id="KW-1185">Reference proteome</keyword>
<dbReference type="EMBL" id="BANC01000076">
    <property type="protein sequence ID" value="GAN81158.1"/>
    <property type="molecule type" value="Genomic_DNA"/>
</dbReference>
<keyword evidence="1" id="KW-0472">Membrane</keyword>
<dbReference type="SUPFAM" id="SSF54001">
    <property type="entry name" value="Cysteine proteinases"/>
    <property type="match status" value="1"/>
</dbReference>
<feature type="domain" description="Peptidase C51" evidence="2">
    <location>
        <begin position="57"/>
        <end position="177"/>
    </location>
</feature>
<gene>
    <name evidence="3" type="ORF">Aam_078_035</name>
</gene>
<accession>A0A0D6PIW7</accession>
<dbReference type="RefSeq" id="WP_052948404.1">
    <property type="nucleotide sequence ID" value="NZ_BAPR01000032.1"/>
</dbReference>
<dbReference type="Gene3D" id="3.90.1720.10">
    <property type="entry name" value="endopeptidase domain like (from Nostoc punctiforme)"/>
    <property type="match status" value="1"/>
</dbReference>
<dbReference type="OrthoDB" id="7279151at2"/>
<dbReference type="Pfam" id="PF05257">
    <property type="entry name" value="CHAP"/>
    <property type="match status" value="1"/>
</dbReference>
<evidence type="ECO:0000256" key="1">
    <source>
        <dbReference type="SAM" id="Phobius"/>
    </source>
</evidence>
<evidence type="ECO:0000313" key="4">
    <source>
        <dbReference type="Proteomes" id="UP000032668"/>
    </source>
</evidence>
<proteinExistence type="predicted"/>
<dbReference type="InterPro" id="IPR007921">
    <property type="entry name" value="CHAP_dom"/>
</dbReference>
<dbReference type="AlphaFoldDB" id="A0A0D6PIW7"/>
<name>A0A0D6PIW7_9PROT</name>
<evidence type="ECO:0000313" key="3">
    <source>
        <dbReference type="EMBL" id="GAN81158.1"/>
    </source>
</evidence>
<comment type="caution">
    <text evidence="3">The sequence shown here is derived from an EMBL/GenBank/DDBJ whole genome shotgun (WGS) entry which is preliminary data.</text>
</comment>
<dbReference type="Proteomes" id="UP000032668">
    <property type="component" value="Unassembled WGS sequence"/>
</dbReference>
<evidence type="ECO:0000259" key="2">
    <source>
        <dbReference type="PROSITE" id="PS50911"/>
    </source>
</evidence>
<feature type="transmembrane region" description="Helical" evidence="1">
    <location>
        <begin position="27"/>
        <end position="44"/>
    </location>
</feature>
<reference evidence="3 4" key="1">
    <citation type="submission" date="2012-11" db="EMBL/GenBank/DDBJ databases">
        <title>Whole genome sequence of Acidocella aminolytica 101 = DSM 11237.</title>
        <authorList>
            <person name="Azuma Y."/>
            <person name="Higashiura N."/>
            <person name="Hirakawa H."/>
            <person name="Matsushita K."/>
        </authorList>
    </citation>
    <scope>NUCLEOTIDE SEQUENCE [LARGE SCALE GENOMIC DNA]</scope>
    <source>
        <strain evidence="4">101 / DSM 11237</strain>
    </source>
</reference>
<organism evidence="3 4">
    <name type="scientific">Acidocella aminolytica 101 = DSM 11237</name>
    <dbReference type="NCBI Taxonomy" id="1120923"/>
    <lineage>
        <taxon>Bacteria</taxon>
        <taxon>Pseudomonadati</taxon>
        <taxon>Pseudomonadota</taxon>
        <taxon>Alphaproteobacteria</taxon>
        <taxon>Acetobacterales</taxon>
        <taxon>Acidocellaceae</taxon>
        <taxon>Acidocella</taxon>
    </lineage>
</organism>
<dbReference type="InterPro" id="IPR038765">
    <property type="entry name" value="Papain-like_cys_pep_sf"/>
</dbReference>
<dbReference type="STRING" id="1120923.SAMN02746095_02601"/>
<keyword evidence="1" id="KW-0812">Transmembrane</keyword>